<dbReference type="AlphaFoldDB" id="A0A383EF20"/>
<evidence type="ECO:0000259" key="1">
    <source>
        <dbReference type="Pfam" id="PF08708"/>
    </source>
</evidence>
<dbReference type="EMBL" id="UINC01225403">
    <property type="protein sequence ID" value="SVE55456.1"/>
    <property type="molecule type" value="Genomic_DNA"/>
</dbReference>
<feature type="domain" description="Primase C-terminal 1" evidence="1">
    <location>
        <begin position="78"/>
        <end position="133"/>
    </location>
</feature>
<feature type="non-terminal residue" evidence="3">
    <location>
        <position position="1"/>
    </location>
</feature>
<dbReference type="InterPro" id="IPR015330">
    <property type="entry name" value="DNA_primase/pol_bifunc_N"/>
</dbReference>
<dbReference type="InterPro" id="IPR014820">
    <property type="entry name" value="PriCT_1"/>
</dbReference>
<feature type="non-terminal residue" evidence="3">
    <location>
        <position position="231"/>
    </location>
</feature>
<gene>
    <name evidence="3" type="ORF">METZ01_LOCUS508310</name>
</gene>
<name>A0A383EF20_9ZZZZ</name>
<organism evidence="3">
    <name type="scientific">marine metagenome</name>
    <dbReference type="NCBI Taxonomy" id="408172"/>
    <lineage>
        <taxon>unclassified sequences</taxon>
        <taxon>metagenomes</taxon>
        <taxon>ecological metagenomes</taxon>
    </lineage>
</organism>
<feature type="domain" description="DNA primase/polymerase bifunctional N-terminal" evidence="2">
    <location>
        <begin position="2"/>
        <end position="46"/>
    </location>
</feature>
<dbReference type="Pfam" id="PF09250">
    <property type="entry name" value="Prim-Pol"/>
    <property type="match status" value="1"/>
</dbReference>
<dbReference type="Pfam" id="PF08708">
    <property type="entry name" value="PriCT_1"/>
    <property type="match status" value="1"/>
</dbReference>
<evidence type="ECO:0000313" key="3">
    <source>
        <dbReference type="EMBL" id="SVE55456.1"/>
    </source>
</evidence>
<proteinExistence type="predicted"/>
<evidence type="ECO:0000259" key="2">
    <source>
        <dbReference type="Pfam" id="PF09250"/>
    </source>
</evidence>
<accession>A0A383EF20</accession>
<reference evidence="3" key="1">
    <citation type="submission" date="2018-05" db="EMBL/GenBank/DDBJ databases">
        <authorList>
            <person name="Lanie J.A."/>
            <person name="Ng W.-L."/>
            <person name="Kazmierczak K.M."/>
            <person name="Andrzejewski T.M."/>
            <person name="Davidsen T.M."/>
            <person name="Wayne K.J."/>
            <person name="Tettelin H."/>
            <person name="Glass J.I."/>
            <person name="Rusch D."/>
            <person name="Podicherti R."/>
            <person name="Tsui H.-C.T."/>
            <person name="Winkler M.E."/>
        </authorList>
    </citation>
    <scope>NUCLEOTIDE SEQUENCE</scope>
</reference>
<sequence>KIAPAIDVRCNSGYVVAPSSLHETGNEYCWQDDEPNEIELASVPDWLLERARGNCEVAKNIPPAGVRRQQGWNGTTDVSAGARHDSMISFIGKLIQEGGTIKSIYRKANLANTNHCIPPIDESEMTTMLNSAINSWIPEEARNIGVIQPIEYYLTEKYRAKTFSEKFISEVKYIHDQNVWGAWVGGCWDIQSSTKDTLVKSQLNKLNEELWERIAGMSNPPRQQMIQFAKK</sequence>
<protein>
    <submittedName>
        <fullName evidence="3">Uncharacterized protein</fullName>
    </submittedName>
</protein>